<dbReference type="GO" id="GO:0008168">
    <property type="term" value="F:methyltransferase activity"/>
    <property type="evidence" value="ECO:0007669"/>
    <property type="project" value="UniProtKB-KW"/>
</dbReference>
<accession>A0A0S2KI11</accession>
<keyword evidence="4 7" id="KW-0812">Transmembrane</keyword>
<feature type="transmembrane region" description="Helical" evidence="7">
    <location>
        <begin position="6"/>
        <end position="23"/>
    </location>
</feature>
<evidence type="ECO:0000256" key="3">
    <source>
        <dbReference type="ARBA" id="ARBA00022475"/>
    </source>
</evidence>
<feature type="transmembrane region" description="Helical" evidence="7">
    <location>
        <begin position="95"/>
        <end position="111"/>
    </location>
</feature>
<organism evidence="9 10">
    <name type="scientific">Hoylesella enoeca</name>
    <dbReference type="NCBI Taxonomy" id="76123"/>
    <lineage>
        <taxon>Bacteria</taxon>
        <taxon>Pseudomonadati</taxon>
        <taxon>Bacteroidota</taxon>
        <taxon>Bacteroidia</taxon>
        <taxon>Bacteroidales</taxon>
        <taxon>Prevotellaceae</taxon>
        <taxon>Hoylesella</taxon>
    </lineage>
</organism>
<evidence type="ECO:0000256" key="5">
    <source>
        <dbReference type="ARBA" id="ARBA00022989"/>
    </source>
</evidence>
<protein>
    <submittedName>
        <fullName evidence="9">Methyltransferase</fullName>
    </submittedName>
</protein>
<dbReference type="Pfam" id="PF02308">
    <property type="entry name" value="MgtC"/>
    <property type="match status" value="1"/>
</dbReference>
<evidence type="ECO:0000256" key="7">
    <source>
        <dbReference type="SAM" id="Phobius"/>
    </source>
</evidence>
<reference evidence="10" key="1">
    <citation type="submission" date="2015-11" db="EMBL/GenBank/DDBJ databases">
        <authorList>
            <person name="Holder M.E."/>
            <person name="Ajami N.J."/>
            <person name="Petrosino J.F."/>
        </authorList>
    </citation>
    <scope>NUCLEOTIDE SEQUENCE [LARGE SCALE GENOMIC DNA]</scope>
    <source>
        <strain evidence="10">F0113</strain>
    </source>
</reference>
<keyword evidence="9" id="KW-0808">Transferase</keyword>
<dbReference type="InterPro" id="IPR049177">
    <property type="entry name" value="MgtC_SapB_SrpB_YhiD_N"/>
</dbReference>
<name>A0A0S2KI11_9BACT</name>
<feature type="transmembrane region" description="Helical" evidence="7">
    <location>
        <begin position="117"/>
        <end position="137"/>
    </location>
</feature>
<keyword evidence="5 7" id="KW-1133">Transmembrane helix</keyword>
<evidence type="ECO:0000256" key="4">
    <source>
        <dbReference type="ARBA" id="ARBA00022692"/>
    </source>
</evidence>
<keyword evidence="9" id="KW-0489">Methyltransferase</keyword>
<evidence type="ECO:0000313" key="9">
    <source>
        <dbReference type="EMBL" id="ALO47968.1"/>
    </source>
</evidence>
<evidence type="ECO:0000313" key="10">
    <source>
        <dbReference type="Proteomes" id="UP000056252"/>
    </source>
</evidence>
<evidence type="ECO:0000256" key="1">
    <source>
        <dbReference type="ARBA" id="ARBA00004651"/>
    </source>
</evidence>
<evidence type="ECO:0000259" key="8">
    <source>
        <dbReference type="Pfam" id="PF02308"/>
    </source>
</evidence>
<proteinExistence type="inferred from homology"/>
<evidence type="ECO:0000256" key="2">
    <source>
        <dbReference type="ARBA" id="ARBA00009298"/>
    </source>
</evidence>
<dbReference type="Proteomes" id="UP000056252">
    <property type="component" value="Chromosome"/>
</dbReference>
<feature type="transmembrane region" description="Helical" evidence="7">
    <location>
        <begin position="70"/>
        <end position="88"/>
    </location>
</feature>
<dbReference type="InterPro" id="IPR003416">
    <property type="entry name" value="MgtC/SapB/SrpB/YhiD_fam"/>
</dbReference>
<keyword evidence="6 7" id="KW-0472">Membrane</keyword>
<dbReference type="RefSeq" id="WP_036889085.1">
    <property type="nucleotide sequence ID" value="NZ_CP013195.1"/>
</dbReference>
<feature type="transmembrane region" description="Helical" evidence="7">
    <location>
        <begin position="35"/>
        <end position="55"/>
    </location>
</feature>
<dbReference type="GO" id="GO:0005886">
    <property type="term" value="C:plasma membrane"/>
    <property type="evidence" value="ECO:0007669"/>
    <property type="project" value="UniProtKB-SubCell"/>
</dbReference>
<sequence length="221" mass="24182">MMDTAFTLNISIAALLGGIIGLEREYRAKEAGFRTHFLVALGSALFMVVSQYGFAEILRHPGVSLDPSRVAAQVVSGIGFIGAGTIIFQKHVVRGLTTAAGLWVTSAIGLAGGAGMYVLSITATVLVLLCLEAVYFIQHRFGSRNIAMTFTSPDRENIRQIIQSLRQEGTDIDSYDMKEQCSSAGCVYLVNMEMRVKRSQYEDRILDIISRLDGVTIEHIE</sequence>
<keyword evidence="3" id="KW-1003">Cell membrane</keyword>
<dbReference type="eggNOG" id="COG1285">
    <property type="taxonomic scope" value="Bacteria"/>
</dbReference>
<dbReference type="STRING" id="76123.AS203_01700"/>
<feature type="domain" description="MgtC/SapB/SrpB/YhiD N-terminal" evidence="8">
    <location>
        <begin position="11"/>
        <end position="137"/>
    </location>
</feature>
<dbReference type="KEGG" id="peo:AS203_01700"/>
<dbReference type="PRINTS" id="PR01837">
    <property type="entry name" value="MGTCSAPBPROT"/>
</dbReference>
<evidence type="ECO:0000256" key="6">
    <source>
        <dbReference type="ARBA" id="ARBA00023136"/>
    </source>
</evidence>
<dbReference type="EMBL" id="CP013195">
    <property type="protein sequence ID" value="ALO47968.1"/>
    <property type="molecule type" value="Genomic_DNA"/>
</dbReference>
<comment type="subcellular location">
    <subcellularLocation>
        <location evidence="1">Cell membrane</location>
        <topology evidence="1">Multi-pass membrane protein</topology>
    </subcellularLocation>
</comment>
<dbReference type="GO" id="GO:0032259">
    <property type="term" value="P:methylation"/>
    <property type="evidence" value="ECO:0007669"/>
    <property type="project" value="UniProtKB-KW"/>
</dbReference>
<dbReference type="AlphaFoldDB" id="A0A0S2KI11"/>
<dbReference type="OrthoDB" id="9811198at2"/>
<keyword evidence="10" id="KW-1185">Reference proteome</keyword>
<dbReference type="PANTHER" id="PTHR33778">
    <property type="entry name" value="PROTEIN MGTC"/>
    <property type="match status" value="1"/>
</dbReference>
<dbReference type="PANTHER" id="PTHR33778:SF1">
    <property type="entry name" value="MAGNESIUM TRANSPORTER YHID-RELATED"/>
    <property type="match status" value="1"/>
</dbReference>
<comment type="similarity">
    <text evidence="2">Belongs to the MgtC/SapB family.</text>
</comment>
<gene>
    <name evidence="9" type="ORF">AS203_01700</name>
</gene>